<keyword evidence="4" id="KW-0804">Transcription</keyword>
<dbReference type="Gene3D" id="1.10.1740.10">
    <property type="match status" value="1"/>
</dbReference>
<evidence type="ECO:0000256" key="2">
    <source>
        <dbReference type="ARBA" id="ARBA00023015"/>
    </source>
</evidence>
<keyword evidence="2" id="KW-0805">Transcription regulation</keyword>
<accession>A0A1Q2MHZ9</accession>
<dbReference type="InterPro" id="IPR014284">
    <property type="entry name" value="RNA_pol_sigma-70_dom"/>
</dbReference>
<feature type="domain" description="RNA polymerase sigma-70 region 2" evidence="5">
    <location>
        <begin position="27"/>
        <end position="94"/>
    </location>
</feature>
<dbReference type="PANTHER" id="PTHR43133">
    <property type="entry name" value="RNA POLYMERASE ECF-TYPE SIGMA FACTO"/>
    <property type="match status" value="1"/>
</dbReference>
<sequence>MTKTKDNFEQELARRFVKGDQDAFEKLVKIHKNALYGFLRRYLPSQDLVEDAFQDTFMQFYLSRENFDPSRSVRPWLFTIAANKARDTLRKRKRESTVSINKISDSADMTFDDTLNSIVSSNITPDKLASDEEKKANVREIVDNMPDNLKEIIILAYFKQFSYKQMADILSIPIGTVKSRLHSAVGYFVKKWKNTYMDKDSNE</sequence>
<dbReference type="InterPro" id="IPR036388">
    <property type="entry name" value="WH-like_DNA-bd_sf"/>
</dbReference>
<proteinExistence type="inferred from homology"/>
<dbReference type="AlphaFoldDB" id="A0A1Q2MHZ9"/>
<dbReference type="Gene3D" id="1.10.10.10">
    <property type="entry name" value="Winged helix-like DNA-binding domain superfamily/Winged helix DNA-binding domain"/>
    <property type="match status" value="1"/>
</dbReference>
<evidence type="ECO:0000256" key="4">
    <source>
        <dbReference type="ARBA" id="ARBA00023163"/>
    </source>
</evidence>
<dbReference type="SUPFAM" id="SSF88946">
    <property type="entry name" value="Sigma2 domain of RNA polymerase sigma factors"/>
    <property type="match status" value="1"/>
</dbReference>
<evidence type="ECO:0000256" key="3">
    <source>
        <dbReference type="ARBA" id="ARBA00023082"/>
    </source>
</evidence>
<dbReference type="InterPro" id="IPR013249">
    <property type="entry name" value="RNA_pol_sigma70_r4_t2"/>
</dbReference>
<dbReference type="EMBL" id="CP019646">
    <property type="protein sequence ID" value="AQQ72148.1"/>
    <property type="molecule type" value="Genomic_DNA"/>
</dbReference>
<dbReference type="KEGG" id="pbas:SMSP2_02529"/>
<dbReference type="OrthoDB" id="273082at2"/>
<dbReference type="RefSeq" id="WP_146684371.1">
    <property type="nucleotide sequence ID" value="NZ_CP019646.1"/>
</dbReference>
<evidence type="ECO:0000259" key="5">
    <source>
        <dbReference type="Pfam" id="PF04542"/>
    </source>
</evidence>
<dbReference type="Pfam" id="PF04542">
    <property type="entry name" value="Sigma70_r2"/>
    <property type="match status" value="1"/>
</dbReference>
<dbReference type="STRING" id="1851148.SMSP2_02529"/>
<dbReference type="NCBIfam" id="TIGR02937">
    <property type="entry name" value="sigma70-ECF"/>
    <property type="match status" value="1"/>
</dbReference>
<dbReference type="Proteomes" id="UP000188181">
    <property type="component" value="Chromosome"/>
</dbReference>
<dbReference type="InterPro" id="IPR013324">
    <property type="entry name" value="RNA_pol_sigma_r3/r4-like"/>
</dbReference>
<evidence type="ECO:0000313" key="7">
    <source>
        <dbReference type="EMBL" id="AQQ72148.1"/>
    </source>
</evidence>
<dbReference type="CDD" id="cd06171">
    <property type="entry name" value="Sigma70_r4"/>
    <property type="match status" value="1"/>
</dbReference>
<dbReference type="PANTHER" id="PTHR43133:SF25">
    <property type="entry name" value="RNA POLYMERASE SIGMA FACTOR RFAY-RELATED"/>
    <property type="match status" value="1"/>
</dbReference>
<keyword evidence="3" id="KW-0731">Sigma factor</keyword>
<evidence type="ECO:0000256" key="1">
    <source>
        <dbReference type="ARBA" id="ARBA00010641"/>
    </source>
</evidence>
<evidence type="ECO:0000259" key="6">
    <source>
        <dbReference type="Pfam" id="PF08281"/>
    </source>
</evidence>
<dbReference type="InterPro" id="IPR007627">
    <property type="entry name" value="RNA_pol_sigma70_r2"/>
</dbReference>
<dbReference type="SUPFAM" id="SSF88659">
    <property type="entry name" value="Sigma3 and sigma4 domains of RNA polymerase sigma factors"/>
    <property type="match status" value="1"/>
</dbReference>
<dbReference type="GO" id="GO:0006352">
    <property type="term" value="P:DNA-templated transcription initiation"/>
    <property type="evidence" value="ECO:0007669"/>
    <property type="project" value="InterPro"/>
</dbReference>
<organism evidence="7 8">
    <name type="scientific">Limihaloglobus sulfuriphilus</name>
    <dbReference type="NCBI Taxonomy" id="1851148"/>
    <lineage>
        <taxon>Bacteria</taxon>
        <taxon>Pseudomonadati</taxon>
        <taxon>Planctomycetota</taxon>
        <taxon>Phycisphaerae</taxon>
        <taxon>Sedimentisphaerales</taxon>
        <taxon>Sedimentisphaeraceae</taxon>
        <taxon>Limihaloglobus</taxon>
    </lineage>
</organism>
<protein>
    <submittedName>
        <fullName evidence="7">Sigma-W factor</fullName>
    </submittedName>
</protein>
<reference evidence="8" key="1">
    <citation type="submission" date="2017-02" db="EMBL/GenBank/DDBJ databases">
        <title>Comparative genomics and description of representatives of a novel lineage of planctomycetes thriving in anoxic sediments.</title>
        <authorList>
            <person name="Spring S."/>
            <person name="Bunk B."/>
            <person name="Sproer C."/>
        </authorList>
    </citation>
    <scope>NUCLEOTIDE SEQUENCE [LARGE SCALE GENOMIC DNA]</scope>
    <source>
        <strain evidence="8">SM-Chi-D1</strain>
    </source>
</reference>
<feature type="domain" description="RNA polymerase sigma factor 70 region 4 type 2" evidence="6">
    <location>
        <begin position="137"/>
        <end position="184"/>
    </location>
</feature>
<dbReference type="InterPro" id="IPR039425">
    <property type="entry name" value="RNA_pol_sigma-70-like"/>
</dbReference>
<evidence type="ECO:0000313" key="8">
    <source>
        <dbReference type="Proteomes" id="UP000188181"/>
    </source>
</evidence>
<keyword evidence="8" id="KW-1185">Reference proteome</keyword>
<name>A0A1Q2MHZ9_9BACT</name>
<dbReference type="GO" id="GO:0003677">
    <property type="term" value="F:DNA binding"/>
    <property type="evidence" value="ECO:0007669"/>
    <property type="project" value="InterPro"/>
</dbReference>
<dbReference type="Pfam" id="PF08281">
    <property type="entry name" value="Sigma70_r4_2"/>
    <property type="match status" value="1"/>
</dbReference>
<dbReference type="InterPro" id="IPR013325">
    <property type="entry name" value="RNA_pol_sigma_r2"/>
</dbReference>
<gene>
    <name evidence="7" type="primary">sigW_2</name>
    <name evidence="7" type="ORF">SMSP2_02529</name>
</gene>
<dbReference type="GO" id="GO:0016987">
    <property type="term" value="F:sigma factor activity"/>
    <property type="evidence" value="ECO:0007669"/>
    <property type="project" value="UniProtKB-KW"/>
</dbReference>
<comment type="similarity">
    <text evidence="1">Belongs to the sigma-70 factor family. ECF subfamily.</text>
</comment>